<dbReference type="InterPro" id="IPR010269">
    <property type="entry name" value="T6SS_TssC-like"/>
</dbReference>
<evidence type="ECO:0000259" key="2">
    <source>
        <dbReference type="Pfam" id="PF05943"/>
    </source>
</evidence>
<dbReference type="Pfam" id="PF05943">
    <property type="entry name" value="VipB"/>
    <property type="match status" value="1"/>
</dbReference>
<feature type="compositionally biased region" description="Low complexity" evidence="1">
    <location>
        <begin position="546"/>
        <end position="555"/>
    </location>
</feature>
<dbReference type="PANTHER" id="PTHR35565">
    <property type="entry name" value="CYTOPLASMIC PROTEIN-RELATED"/>
    <property type="match status" value="1"/>
</dbReference>
<dbReference type="InterPro" id="IPR008312">
    <property type="entry name" value="T6SS_TssB1"/>
</dbReference>
<sequence>MQYAVNFGSLSKAPRASGPVTKFRLAVFGDFSGRANAGLLETGAKLAARKPIKIDVDNLDDVLARMKLKLALPVAPEGGIVALDFAEIEDFHPDQLFDKLEVFEGLADLRKRLMNRASFDRAAKEVLGWGGEAPLPPPSRARPQGYAIATDRRLDDFARLTGRKPAPAVEASVEDWIRRIVGSHILPGKDSRQDQLVAKVDEALSATMRSVLHHPDFQTLEATWRSVEFLVRRIETGGKMEIVLYDISAEELAADLAATDTLEETGLYGLLAEAPVMDAHQGALSAVVGLYGFELAPPHADLLGRLARICAAANCPFLSAIGADALSIPFRDQHPLIKDAWGALQAAPEAAYIGLAAPRFLLRMPYGKKSDPIDSFAFEEFTRQGGLGSMLWANPAVLAGLLLAESYARGGAKLKLGSVMSASDMPYFLYTDAEGEQVPLPCTERLWSERQAVQAASYKVMPLVSLRGRPEVRLASFNALAGRPLAGFWDPVTDRSPAAAAPEPAPAAPAAPPAPAAPVTAMAPAEPAPAEAAAEADDPDALLASLGTPAATPEAALPPAPEPAPSGADAGLDDLDALLASLSAPATPPPADADATEPDLDALLASLS</sequence>
<feature type="compositionally biased region" description="Pro residues" evidence="1">
    <location>
        <begin position="503"/>
        <end position="516"/>
    </location>
</feature>
<name>A0A9X0UEN9_9PROT</name>
<keyword evidence="4" id="KW-1185">Reference proteome</keyword>
<dbReference type="EMBL" id="JACOMF010000042">
    <property type="protein sequence ID" value="MBC4018099.1"/>
    <property type="molecule type" value="Genomic_DNA"/>
</dbReference>
<accession>A0A9X0UEN9</accession>
<feature type="region of interest" description="Disordered" evidence="1">
    <location>
        <begin position="496"/>
        <end position="608"/>
    </location>
</feature>
<comment type="caution">
    <text evidence="3">The sequence shown here is derived from an EMBL/GenBank/DDBJ whole genome shotgun (WGS) entry which is preliminary data.</text>
</comment>
<organism evidence="3 4">
    <name type="scientific">Siccirubricoccus deserti</name>
    <dbReference type="NCBI Taxonomy" id="2013562"/>
    <lineage>
        <taxon>Bacteria</taxon>
        <taxon>Pseudomonadati</taxon>
        <taxon>Pseudomonadota</taxon>
        <taxon>Alphaproteobacteria</taxon>
        <taxon>Acetobacterales</taxon>
        <taxon>Roseomonadaceae</taxon>
        <taxon>Siccirubricoccus</taxon>
    </lineage>
</organism>
<dbReference type="PANTHER" id="PTHR35565:SF1">
    <property type="entry name" value="TYPE VI SECRETION SYSTEM CONTRACTILE SHEATH LARGE SUBUNIT"/>
    <property type="match status" value="1"/>
</dbReference>
<protein>
    <submittedName>
        <fullName evidence="3">Type VI secretion system contractile sheath large subunit</fullName>
    </submittedName>
</protein>
<dbReference type="RefSeq" id="WP_186772854.1">
    <property type="nucleotide sequence ID" value="NZ_JACOMF010000042.1"/>
</dbReference>
<dbReference type="AlphaFoldDB" id="A0A9X0UEN9"/>
<evidence type="ECO:0000313" key="3">
    <source>
        <dbReference type="EMBL" id="MBC4018099.1"/>
    </source>
</evidence>
<evidence type="ECO:0000313" key="4">
    <source>
        <dbReference type="Proteomes" id="UP000600101"/>
    </source>
</evidence>
<dbReference type="Proteomes" id="UP000600101">
    <property type="component" value="Unassembled WGS sequence"/>
</dbReference>
<dbReference type="Pfam" id="PF05591">
    <property type="entry name" value="T6SS_VipA"/>
    <property type="match status" value="1"/>
</dbReference>
<gene>
    <name evidence="3" type="ORF">H7965_22650</name>
</gene>
<feature type="domain" description="TssC1 N-terminal" evidence="2">
    <location>
        <begin position="194"/>
        <end position="478"/>
    </location>
</feature>
<dbReference type="InterPro" id="IPR044031">
    <property type="entry name" value="TssC1_N"/>
</dbReference>
<evidence type="ECO:0000256" key="1">
    <source>
        <dbReference type="SAM" id="MobiDB-lite"/>
    </source>
</evidence>
<reference evidence="3" key="1">
    <citation type="submission" date="2020-08" db="EMBL/GenBank/DDBJ databases">
        <authorList>
            <person name="Hu Y."/>
            <person name="Nguyen S.V."/>
            <person name="Li F."/>
            <person name="Fanning S."/>
        </authorList>
    </citation>
    <scope>NUCLEOTIDE SEQUENCE</scope>
    <source>
        <strain evidence="3">SYSU D8009</strain>
    </source>
</reference>
<proteinExistence type="predicted"/>
<feature type="compositionally biased region" description="Low complexity" evidence="1">
    <location>
        <begin position="517"/>
        <end position="533"/>
    </location>
</feature>